<reference evidence="10 11" key="1">
    <citation type="journal article" date="2016" name="Nat. Commun.">
        <title>Thousands of microbial genomes shed light on interconnected biogeochemical processes in an aquifer system.</title>
        <authorList>
            <person name="Anantharaman K."/>
            <person name="Brown C.T."/>
            <person name="Hug L.A."/>
            <person name="Sharon I."/>
            <person name="Castelle C.J."/>
            <person name="Probst A.J."/>
            <person name="Thomas B.C."/>
            <person name="Singh A."/>
            <person name="Wilkins M.J."/>
            <person name="Karaoz U."/>
            <person name="Brodie E.L."/>
            <person name="Williams K.H."/>
            <person name="Hubbard S.S."/>
            <person name="Banfield J.F."/>
        </authorList>
    </citation>
    <scope>NUCLEOTIDE SEQUENCE [LARGE SCALE GENOMIC DNA]</scope>
</reference>
<protein>
    <recommendedName>
        <fullName evidence="8">Tryptophan--tRNA ligase</fullName>
        <ecNumber evidence="8">6.1.1.2</ecNumber>
    </recommendedName>
    <alternativeName>
        <fullName evidence="8">Tryptophanyl-tRNA synthetase</fullName>
        <shortName evidence="8">TrpRS</shortName>
    </alternativeName>
</protein>
<dbReference type="EC" id="6.1.1.2" evidence="8"/>
<dbReference type="Proteomes" id="UP000176631">
    <property type="component" value="Unassembled WGS sequence"/>
</dbReference>
<dbReference type="GO" id="GO:0004830">
    <property type="term" value="F:tryptophan-tRNA ligase activity"/>
    <property type="evidence" value="ECO:0007669"/>
    <property type="project" value="UniProtKB-UniRule"/>
</dbReference>
<dbReference type="AlphaFoldDB" id="A0A1G1W883"/>
<dbReference type="CDD" id="cd00806">
    <property type="entry name" value="TrpRS_core"/>
    <property type="match status" value="1"/>
</dbReference>
<evidence type="ECO:0000256" key="9">
    <source>
        <dbReference type="RuleBase" id="RU363036"/>
    </source>
</evidence>
<dbReference type="Gene3D" id="3.40.50.620">
    <property type="entry name" value="HUPs"/>
    <property type="match status" value="1"/>
</dbReference>
<dbReference type="InterPro" id="IPR050203">
    <property type="entry name" value="Trp-tRNA_synthetase"/>
</dbReference>
<evidence type="ECO:0000256" key="6">
    <source>
        <dbReference type="ARBA" id="ARBA00023146"/>
    </source>
</evidence>
<comment type="function">
    <text evidence="8">Catalyzes the attachment of tryptophan to tRNA(Trp).</text>
</comment>
<evidence type="ECO:0000256" key="7">
    <source>
        <dbReference type="ARBA" id="ARBA00049929"/>
    </source>
</evidence>
<dbReference type="FunFam" id="1.10.240.10:FF:000005">
    <property type="entry name" value="Tryptophan--tRNA ligase"/>
    <property type="match status" value="1"/>
</dbReference>
<evidence type="ECO:0000256" key="3">
    <source>
        <dbReference type="ARBA" id="ARBA00022741"/>
    </source>
</evidence>
<keyword evidence="6 8" id="KW-0030">Aminoacyl-tRNA synthetase</keyword>
<dbReference type="SUPFAM" id="SSF52374">
    <property type="entry name" value="Nucleotidylyl transferase"/>
    <property type="match status" value="1"/>
</dbReference>
<evidence type="ECO:0000256" key="8">
    <source>
        <dbReference type="HAMAP-Rule" id="MF_00140"/>
    </source>
</evidence>
<name>A0A1G1W883_9BACT</name>
<feature type="binding site" evidence="8">
    <location>
        <begin position="18"/>
        <end position="19"/>
    </location>
    <ligand>
        <name>ATP</name>
        <dbReference type="ChEBI" id="CHEBI:30616"/>
    </ligand>
</feature>
<dbReference type="GO" id="GO:0005829">
    <property type="term" value="C:cytosol"/>
    <property type="evidence" value="ECO:0007669"/>
    <property type="project" value="TreeGrafter"/>
</dbReference>
<feature type="binding site" evidence="8">
    <location>
        <position position="153"/>
    </location>
    <ligand>
        <name>L-tryptophan</name>
        <dbReference type="ChEBI" id="CHEBI:57912"/>
    </ligand>
</feature>
<comment type="catalytic activity">
    <reaction evidence="7 8">
        <text>tRNA(Trp) + L-tryptophan + ATP = L-tryptophyl-tRNA(Trp) + AMP + diphosphate + H(+)</text>
        <dbReference type="Rhea" id="RHEA:24080"/>
        <dbReference type="Rhea" id="RHEA-COMP:9671"/>
        <dbReference type="Rhea" id="RHEA-COMP:9705"/>
        <dbReference type="ChEBI" id="CHEBI:15378"/>
        <dbReference type="ChEBI" id="CHEBI:30616"/>
        <dbReference type="ChEBI" id="CHEBI:33019"/>
        <dbReference type="ChEBI" id="CHEBI:57912"/>
        <dbReference type="ChEBI" id="CHEBI:78442"/>
        <dbReference type="ChEBI" id="CHEBI:78535"/>
        <dbReference type="ChEBI" id="CHEBI:456215"/>
        <dbReference type="EC" id="6.1.1.2"/>
    </reaction>
</comment>
<keyword evidence="5 8" id="KW-0648">Protein biosynthesis</keyword>
<evidence type="ECO:0000256" key="5">
    <source>
        <dbReference type="ARBA" id="ARBA00022917"/>
    </source>
</evidence>
<dbReference type="GO" id="GO:0006436">
    <property type="term" value="P:tryptophanyl-tRNA aminoacylation"/>
    <property type="evidence" value="ECO:0007669"/>
    <property type="project" value="UniProtKB-UniRule"/>
</dbReference>
<comment type="subunit">
    <text evidence="8">Homodimer.</text>
</comment>
<comment type="similarity">
    <text evidence="1 8 9">Belongs to the class-I aminoacyl-tRNA synthetase family.</text>
</comment>
<dbReference type="InterPro" id="IPR002306">
    <property type="entry name" value="Trp-tRNA-ligase"/>
</dbReference>
<feature type="short sequence motif" description="'HIGH' region" evidence="8">
    <location>
        <begin position="11"/>
        <end position="19"/>
    </location>
</feature>
<dbReference type="InterPro" id="IPR024109">
    <property type="entry name" value="Trp-tRNA-ligase_bac-type"/>
</dbReference>
<feature type="binding site" evidence="8">
    <location>
        <begin position="10"/>
        <end position="12"/>
    </location>
    <ligand>
        <name>ATP</name>
        <dbReference type="ChEBI" id="CHEBI:30616"/>
    </ligand>
</feature>
<dbReference type="EMBL" id="MHCP01000019">
    <property type="protein sequence ID" value="OGY23889.1"/>
    <property type="molecule type" value="Genomic_DNA"/>
</dbReference>
<dbReference type="NCBIfam" id="TIGR00233">
    <property type="entry name" value="trpS"/>
    <property type="match status" value="1"/>
</dbReference>
<feature type="short sequence motif" description="'KMSKS' region" evidence="8">
    <location>
        <begin position="212"/>
        <end position="216"/>
    </location>
</feature>
<dbReference type="PANTHER" id="PTHR43766">
    <property type="entry name" value="TRYPTOPHAN--TRNA LIGASE, MITOCHONDRIAL"/>
    <property type="match status" value="1"/>
</dbReference>
<evidence type="ECO:0000313" key="10">
    <source>
        <dbReference type="EMBL" id="OGY23889.1"/>
    </source>
</evidence>
<evidence type="ECO:0000256" key="1">
    <source>
        <dbReference type="ARBA" id="ARBA00005594"/>
    </source>
</evidence>
<keyword evidence="2 8" id="KW-0436">Ligase</keyword>
<evidence type="ECO:0000256" key="4">
    <source>
        <dbReference type="ARBA" id="ARBA00022840"/>
    </source>
</evidence>
<comment type="subcellular location">
    <subcellularLocation>
        <location evidence="8">Cytoplasm</location>
    </subcellularLocation>
</comment>
<dbReference type="STRING" id="1802593.A2172_05140"/>
<dbReference type="PROSITE" id="PS00178">
    <property type="entry name" value="AA_TRNA_LIGASE_I"/>
    <property type="match status" value="1"/>
</dbReference>
<keyword evidence="8" id="KW-0963">Cytoplasm</keyword>
<sequence length="348" mass="39344">MKKRILTGDRPTGKLHLGHYVGSLKNRLRLQDEYIPLRPSDSADVFPHERKYEIYLLVADLHALTTKTDTSNLKQNIKDLVLDQLSVGIDPAKVTFCVQSQIPEDQELAIIFSMLVPKPRLERVPTLKEVMRDLKIETASLGLLAYPVLQAADILMVRANLVPVGKDQTSHVELTREIAQKFNSTYGKVFPLPEALVPEEIGTLPGIDGKQKMSKSLDNAIFLSDNESAVREKVMKMYTDPTRIHPTDPGHVEDNPVFIYLEAFTTSKDEKQLAEYREKYKKGEIGDIEVKEFLVKTLNEFLSPIRIRRQELEKQSGLVDEILDEGNKKASAEAQNTLKLAKEAMKLP</sequence>
<dbReference type="PANTHER" id="PTHR43766:SF1">
    <property type="entry name" value="TRYPTOPHAN--TRNA LIGASE, MITOCHONDRIAL"/>
    <property type="match status" value="1"/>
</dbReference>
<feature type="binding site" evidence="8">
    <location>
        <begin position="212"/>
        <end position="216"/>
    </location>
    <ligand>
        <name>ATP</name>
        <dbReference type="ChEBI" id="CHEBI:30616"/>
    </ligand>
</feature>
<dbReference type="InterPro" id="IPR014729">
    <property type="entry name" value="Rossmann-like_a/b/a_fold"/>
</dbReference>
<comment type="caution">
    <text evidence="10">The sequence shown here is derived from an EMBL/GenBank/DDBJ whole genome shotgun (WGS) entry which is preliminary data.</text>
</comment>
<keyword evidence="3 8" id="KW-0547">Nucleotide-binding</keyword>
<dbReference type="InterPro" id="IPR001412">
    <property type="entry name" value="aa-tRNA-synth_I_CS"/>
</dbReference>
<dbReference type="Pfam" id="PF00579">
    <property type="entry name" value="tRNA-synt_1b"/>
    <property type="match status" value="1"/>
</dbReference>
<accession>A0A1G1W883</accession>
<dbReference type="HAMAP" id="MF_00140_B">
    <property type="entry name" value="Trp_tRNA_synth_B"/>
    <property type="match status" value="1"/>
</dbReference>
<evidence type="ECO:0000256" key="2">
    <source>
        <dbReference type="ARBA" id="ARBA00022598"/>
    </source>
</evidence>
<gene>
    <name evidence="8" type="primary">trpS</name>
    <name evidence="10" type="ORF">A2172_05140</name>
</gene>
<feature type="binding site" evidence="8">
    <location>
        <begin position="165"/>
        <end position="167"/>
    </location>
    <ligand>
        <name>ATP</name>
        <dbReference type="ChEBI" id="CHEBI:30616"/>
    </ligand>
</feature>
<organism evidence="10 11">
    <name type="scientific">Candidatus Woykebacteria bacterium RBG_13_40_15</name>
    <dbReference type="NCBI Taxonomy" id="1802593"/>
    <lineage>
        <taxon>Bacteria</taxon>
        <taxon>Candidatus Woykeibacteriota</taxon>
    </lineage>
</organism>
<proteinExistence type="inferred from homology"/>
<dbReference type="InterPro" id="IPR002305">
    <property type="entry name" value="aa-tRNA-synth_Ic"/>
</dbReference>
<keyword evidence="4 8" id="KW-0067">ATP-binding</keyword>
<feature type="binding site" evidence="8">
    <location>
        <position position="204"/>
    </location>
    <ligand>
        <name>ATP</name>
        <dbReference type="ChEBI" id="CHEBI:30616"/>
    </ligand>
</feature>
<evidence type="ECO:0000313" key="11">
    <source>
        <dbReference type="Proteomes" id="UP000176631"/>
    </source>
</evidence>
<dbReference type="Gene3D" id="1.10.240.10">
    <property type="entry name" value="Tyrosyl-Transfer RNA Synthetase"/>
    <property type="match status" value="1"/>
</dbReference>
<dbReference type="GO" id="GO:0005524">
    <property type="term" value="F:ATP binding"/>
    <property type="evidence" value="ECO:0007669"/>
    <property type="project" value="UniProtKB-UniRule"/>
</dbReference>
<dbReference type="PRINTS" id="PR01039">
    <property type="entry name" value="TRNASYNTHTRP"/>
</dbReference>